<evidence type="ECO:0000313" key="4">
    <source>
        <dbReference type="EMBL" id="CAH1786589.1"/>
    </source>
</evidence>
<evidence type="ECO:0000256" key="1">
    <source>
        <dbReference type="ARBA" id="ARBA00024205"/>
    </source>
</evidence>
<dbReference type="GO" id="GO:0090158">
    <property type="term" value="P:endoplasmic reticulum membrane organization"/>
    <property type="evidence" value="ECO:0007669"/>
    <property type="project" value="TreeGrafter"/>
</dbReference>
<dbReference type="InterPro" id="IPR029704">
    <property type="entry name" value="STEEP-like"/>
</dbReference>
<dbReference type="AlphaFoldDB" id="A0A8J1U1R7"/>
<sequence length="218" mass="24863">MPKVISRSVVCTDTKDEEEYQGEKPLYVYYCLCGQMTLILDCPTEKLPLRRRDQSRVIDRHKHAHKITADDDEVIHLKRPDGIERQYRKKCKKCGLWLYYQHQDKGATVTFIVDGALKKAGEGPVKANIYSQISDSTEAKKVQIKKHTKEMGKFSSVTISTVEAEEEELEAKEIADSYASNAAVIQKQMLRKGLGKRKALEQAEEAKKMRTKGTLIDK</sequence>
<keyword evidence="5" id="KW-1185">Reference proteome</keyword>
<feature type="domain" description="STEEP1" evidence="3">
    <location>
        <begin position="21"/>
        <end position="121"/>
    </location>
</feature>
<gene>
    <name evidence="4" type="ORF">OFUS_LOCUS12456</name>
</gene>
<comment type="caution">
    <text evidence="4">The sequence shown here is derived from an EMBL/GenBank/DDBJ whole genome shotgun (WGS) entry which is preliminary data.</text>
</comment>
<dbReference type="GO" id="GO:0005737">
    <property type="term" value="C:cytoplasm"/>
    <property type="evidence" value="ECO:0007669"/>
    <property type="project" value="GOC"/>
</dbReference>
<dbReference type="PANTHER" id="PTHR46355">
    <property type="entry name" value="UPF0428 PROTEIN CXORF56"/>
    <property type="match status" value="1"/>
</dbReference>
<proteinExistence type="inferred from homology"/>
<dbReference type="PANTHER" id="PTHR46355:SF1">
    <property type="entry name" value="STING ER EXIT PROTEIN"/>
    <property type="match status" value="1"/>
</dbReference>
<dbReference type="GO" id="GO:0006888">
    <property type="term" value="P:endoplasmic reticulum to Golgi vesicle-mediated transport"/>
    <property type="evidence" value="ECO:0007669"/>
    <property type="project" value="TreeGrafter"/>
</dbReference>
<accession>A0A8J1U1R7</accession>
<dbReference type="Pfam" id="PF25809">
    <property type="entry name" value="STEEP1"/>
    <property type="match status" value="1"/>
</dbReference>
<dbReference type="OrthoDB" id="418131at2759"/>
<comment type="similarity">
    <text evidence="1">Belongs to the STEEP1 family.</text>
</comment>
<name>A0A8J1U1R7_OWEFU</name>
<dbReference type="InterPro" id="IPR057965">
    <property type="entry name" value="STEEP1_dom"/>
</dbReference>
<dbReference type="Proteomes" id="UP000749559">
    <property type="component" value="Unassembled WGS sequence"/>
</dbReference>
<evidence type="ECO:0000256" key="2">
    <source>
        <dbReference type="ARBA" id="ARBA00024237"/>
    </source>
</evidence>
<reference evidence="4" key="1">
    <citation type="submission" date="2022-03" db="EMBL/GenBank/DDBJ databases">
        <authorList>
            <person name="Martin C."/>
        </authorList>
    </citation>
    <scope>NUCLEOTIDE SEQUENCE</scope>
</reference>
<evidence type="ECO:0000259" key="3">
    <source>
        <dbReference type="Pfam" id="PF25809"/>
    </source>
</evidence>
<dbReference type="EMBL" id="CAIIXF020000006">
    <property type="protein sequence ID" value="CAH1786589.1"/>
    <property type="molecule type" value="Genomic_DNA"/>
</dbReference>
<evidence type="ECO:0000313" key="5">
    <source>
        <dbReference type="Proteomes" id="UP000749559"/>
    </source>
</evidence>
<organism evidence="4 5">
    <name type="scientific">Owenia fusiformis</name>
    <name type="common">Polychaete worm</name>
    <dbReference type="NCBI Taxonomy" id="6347"/>
    <lineage>
        <taxon>Eukaryota</taxon>
        <taxon>Metazoa</taxon>
        <taxon>Spiralia</taxon>
        <taxon>Lophotrochozoa</taxon>
        <taxon>Annelida</taxon>
        <taxon>Polychaeta</taxon>
        <taxon>Sedentaria</taxon>
        <taxon>Canalipalpata</taxon>
        <taxon>Sabellida</taxon>
        <taxon>Oweniida</taxon>
        <taxon>Oweniidae</taxon>
        <taxon>Owenia</taxon>
    </lineage>
</organism>
<protein>
    <recommendedName>
        <fullName evidence="2">STING ER exit protein</fullName>
    </recommendedName>
</protein>